<keyword evidence="3" id="KW-0175">Coiled coil</keyword>
<dbReference type="Proteomes" id="UP000460221">
    <property type="component" value="Unassembled WGS sequence"/>
</dbReference>
<evidence type="ECO:0000256" key="1">
    <source>
        <dbReference type="ARBA" id="ARBA00003416"/>
    </source>
</evidence>
<keyword evidence="6" id="KW-1185">Reference proteome</keyword>
<dbReference type="AlphaFoldDB" id="A0A7K1FFM0"/>
<dbReference type="Pfam" id="PF02646">
    <property type="entry name" value="RmuC"/>
    <property type="match status" value="1"/>
</dbReference>
<dbReference type="GO" id="GO:0006310">
    <property type="term" value="P:DNA recombination"/>
    <property type="evidence" value="ECO:0007669"/>
    <property type="project" value="UniProtKB-KW"/>
</dbReference>
<evidence type="ECO:0000313" key="5">
    <source>
        <dbReference type="EMBL" id="MTD12866.1"/>
    </source>
</evidence>
<evidence type="ECO:0000313" key="6">
    <source>
        <dbReference type="Proteomes" id="UP000460221"/>
    </source>
</evidence>
<dbReference type="PANTHER" id="PTHR30563">
    <property type="entry name" value="DNA RECOMBINATION PROTEIN RMUC"/>
    <property type="match status" value="1"/>
</dbReference>
<comment type="function">
    <text evidence="1">Involved in DNA recombination.</text>
</comment>
<evidence type="ECO:0000256" key="3">
    <source>
        <dbReference type="ARBA" id="ARBA00023054"/>
    </source>
</evidence>
<comment type="similarity">
    <text evidence="2">Belongs to the RmuC family.</text>
</comment>
<dbReference type="InterPro" id="IPR003798">
    <property type="entry name" value="DNA_recombination_RmuC"/>
</dbReference>
<organism evidence="5 6">
    <name type="scientific">Nakamurella alba</name>
    <dbReference type="NCBI Taxonomy" id="2665158"/>
    <lineage>
        <taxon>Bacteria</taxon>
        <taxon>Bacillati</taxon>
        <taxon>Actinomycetota</taxon>
        <taxon>Actinomycetes</taxon>
        <taxon>Nakamurellales</taxon>
        <taxon>Nakamurellaceae</taxon>
        <taxon>Nakamurella</taxon>
    </lineage>
</organism>
<gene>
    <name evidence="5" type="primary">rmuC</name>
    <name evidence="5" type="ORF">GIS00_02760</name>
</gene>
<comment type="caution">
    <text evidence="5">The sequence shown here is derived from an EMBL/GenBank/DDBJ whole genome shotgun (WGS) entry which is preliminary data.</text>
</comment>
<name>A0A7K1FFM0_9ACTN</name>
<protein>
    <submittedName>
        <fullName evidence="5">DNA recombination protein RmuC</fullName>
    </submittedName>
</protein>
<dbReference type="EMBL" id="WLYK01000001">
    <property type="protein sequence ID" value="MTD12866.1"/>
    <property type="molecule type" value="Genomic_DNA"/>
</dbReference>
<dbReference type="RefSeq" id="WP_154766852.1">
    <property type="nucleotide sequence ID" value="NZ_WLYK01000001.1"/>
</dbReference>
<sequence>MTTGPLLLGAALLAAGLVLGLLLGRWSRRPDGPVPASGAELAALVAPAADTMRRVEQRLAEVERDRVGAYAGISAQLQQLGRTSAELGAETRSLAGALRSPTVRGRWGELQLRRVVELAGMAEHCDFEAQVSVPGARPDLLVRLPGDRCVPVDAKVPLDAWLAAREAGDPQESGRLRAAHARALRGHVDALADKAYWRHFRPSPEFVVLFVPGEALLDAALSADPGLWEHAAARRVVLATPTTLIVLLRTIEFGWRQERLSTSAEEILELGRELHDRLDVVLTHISRLGTGLERAVEGYNAAVGSLESRVLVTTRRFGELGVRGERITPPTPIATGLRAVRER</sequence>
<reference evidence="5 6" key="1">
    <citation type="submission" date="2019-11" db="EMBL/GenBank/DDBJ databases">
        <authorList>
            <person name="Jiang L.-Q."/>
        </authorList>
    </citation>
    <scope>NUCLEOTIDE SEQUENCE [LARGE SCALE GENOMIC DNA]</scope>
    <source>
        <strain evidence="5 6">YIM 132087</strain>
    </source>
</reference>
<accession>A0A7K1FFM0</accession>
<dbReference type="PANTHER" id="PTHR30563:SF0">
    <property type="entry name" value="DNA RECOMBINATION PROTEIN RMUC"/>
    <property type="match status" value="1"/>
</dbReference>
<keyword evidence="4" id="KW-0233">DNA recombination</keyword>
<evidence type="ECO:0000256" key="4">
    <source>
        <dbReference type="ARBA" id="ARBA00023172"/>
    </source>
</evidence>
<proteinExistence type="inferred from homology"/>
<evidence type="ECO:0000256" key="2">
    <source>
        <dbReference type="ARBA" id="ARBA00009840"/>
    </source>
</evidence>